<dbReference type="InterPro" id="IPR001128">
    <property type="entry name" value="Cyt_P450"/>
</dbReference>
<evidence type="ECO:0000256" key="1">
    <source>
        <dbReference type="ARBA" id="ARBA00001971"/>
    </source>
</evidence>
<dbReference type="PANTHER" id="PTHR24305:SF237">
    <property type="entry name" value="CYTOCHROME P450 MONOOXYGENASE ATNE-RELATED"/>
    <property type="match status" value="1"/>
</dbReference>
<dbReference type="PRINTS" id="PR00463">
    <property type="entry name" value="EP450I"/>
</dbReference>
<organism evidence="9 10">
    <name type="scientific">Lophiostoma macrostomum CBS 122681</name>
    <dbReference type="NCBI Taxonomy" id="1314788"/>
    <lineage>
        <taxon>Eukaryota</taxon>
        <taxon>Fungi</taxon>
        <taxon>Dikarya</taxon>
        <taxon>Ascomycota</taxon>
        <taxon>Pezizomycotina</taxon>
        <taxon>Dothideomycetes</taxon>
        <taxon>Pleosporomycetidae</taxon>
        <taxon>Pleosporales</taxon>
        <taxon>Lophiostomataceae</taxon>
        <taxon>Lophiostoma</taxon>
    </lineage>
</organism>
<sequence length="531" mass="59812">MAQFIAFAVCLGFSYLFGTTLDNLLFHPLGKTPGPLLARINSLPSFYHACKGDRHVWIWQNFEIYGPKFRAAPNLILFNSVRAHNDIYGTRANTFRSSFYRAWKRSEDEIQTMSSDDHASHTKMRKLLNLIFTEQSLRAWSPIVSRNVDRWIELLTGTSGKETEGWSQPVDMATSVDMLMFDIVGELCFGQTFNTKQPGENDLKKLPRLIMNMVTTGYKIGKSPLLTFFLFLRPRGLNKLLERAQKKEVEQYKAFTQIRVDERLATRAVDTSEAKHQDMLNSLLSAIDPDTNELAYTNQNHLLSEVRLLVLTSTDTTASTLCGLFFYLAHNPRVLAKATAEVRATFESAEEIVHGAKLSGCKYLRACSDEALRLTPPAPGELPREVLPGGAMIDGHHYPAGTVVGCSPWAMGRDESIYGDANFYRPERWLPSDDPRDFYSAADVLKLKKAHHPFSIGLLNCAGQNLALLELSLITARLLWAVDMRVAPGQNVGQGREELGWGQRSARNYVVKDAWLCLKEGPVLQFRVRMD</sequence>
<dbReference type="CDD" id="cd11061">
    <property type="entry name" value="CYP67-like"/>
    <property type="match status" value="1"/>
</dbReference>
<dbReference type="InterPro" id="IPR036396">
    <property type="entry name" value="Cyt_P450_sf"/>
</dbReference>
<dbReference type="GO" id="GO:0020037">
    <property type="term" value="F:heme binding"/>
    <property type="evidence" value="ECO:0007669"/>
    <property type="project" value="InterPro"/>
</dbReference>
<evidence type="ECO:0000313" key="9">
    <source>
        <dbReference type="EMBL" id="KAF2656844.1"/>
    </source>
</evidence>
<dbReference type="EMBL" id="MU004332">
    <property type="protein sequence ID" value="KAF2656844.1"/>
    <property type="molecule type" value="Genomic_DNA"/>
</dbReference>
<dbReference type="OrthoDB" id="1470350at2759"/>
<dbReference type="AlphaFoldDB" id="A0A6A6TDZ0"/>
<accession>A0A6A6TDZ0</accession>
<evidence type="ECO:0000256" key="2">
    <source>
        <dbReference type="ARBA" id="ARBA00010617"/>
    </source>
</evidence>
<dbReference type="GO" id="GO:0004497">
    <property type="term" value="F:monooxygenase activity"/>
    <property type="evidence" value="ECO:0007669"/>
    <property type="project" value="UniProtKB-KW"/>
</dbReference>
<evidence type="ECO:0000313" key="10">
    <source>
        <dbReference type="Proteomes" id="UP000799324"/>
    </source>
</evidence>
<keyword evidence="4 8" id="KW-0479">Metal-binding</keyword>
<feature type="binding site" description="axial binding residue" evidence="8">
    <location>
        <position position="461"/>
    </location>
    <ligand>
        <name>heme</name>
        <dbReference type="ChEBI" id="CHEBI:30413"/>
    </ligand>
    <ligandPart>
        <name>Fe</name>
        <dbReference type="ChEBI" id="CHEBI:18248"/>
    </ligandPart>
</feature>
<evidence type="ECO:0000256" key="8">
    <source>
        <dbReference type="PIRSR" id="PIRSR602401-1"/>
    </source>
</evidence>
<evidence type="ECO:0000256" key="7">
    <source>
        <dbReference type="ARBA" id="ARBA00023033"/>
    </source>
</evidence>
<gene>
    <name evidence="9" type="ORF">K491DRAFT_596254</name>
</gene>
<dbReference type="Gene3D" id="1.10.630.10">
    <property type="entry name" value="Cytochrome P450"/>
    <property type="match status" value="1"/>
</dbReference>
<dbReference type="Proteomes" id="UP000799324">
    <property type="component" value="Unassembled WGS sequence"/>
</dbReference>
<dbReference type="GO" id="GO:0005506">
    <property type="term" value="F:iron ion binding"/>
    <property type="evidence" value="ECO:0007669"/>
    <property type="project" value="InterPro"/>
</dbReference>
<dbReference type="InterPro" id="IPR050121">
    <property type="entry name" value="Cytochrome_P450_monoxygenase"/>
</dbReference>
<dbReference type="InterPro" id="IPR002401">
    <property type="entry name" value="Cyt_P450_E_grp-I"/>
</dbReference>
<dbReference type="PANTHER" id="PTHR24305">
    <property type="entry name" value="CYTOCHROME P450"/>
    <property type="match status" value="1"/>
</dbReference>
<dbReference type="SUPFAM" id="SSF48264">
    <property type="entry name" value="Cytochrome P450"/>
    <property type="match status" value="1"/>
</dbReference>
<evidence type="ECO:0000256" key="3">
    <source>
        <dbReference type="ARBA" id="ARBA00022617"/>
    </source>
</evidence>
<reference evidence="9" key="1">
    <citation type="journal article" date="2020" name="Stud. Mycol.">
        <title>101 Dothideomycetes genomes: a test case for predicting lifestyles and emergence of pathogens.</title>
        <authorList>
            <person name="Haridas S."/>
            <person name="Albert R."/>
            <person name="Binder M."/>
            <person name="Bloem J."/>
            <person name="Labutti K."/>
            <person name="Salamov A."/>
            <person name="Andreopoulos B."/>
            <person name="Baker S."/>
            <person name="Barry K."/>
            <person name="Bills G."/>
            <person name="Bluhm B."/>
            <person name="Cannon C."/>
            <person name="Castanera R."/>
            <person name="Culley D."/>
            <person name="Daum C."/>
            <person name="Ezra D."/>
            <person name="Gonzalez J."/>
            <person name="Henrissat B."/>
            <person name="Kuo A."/>
            <person name="Liang C."/>
            <person name="Lipzen A."/>
            <person name="Lutzoni F."/>
            <person name="Magnuson J."/>
            <person name="Mondo S."/>
            <person name="Nolan M."/>
            <person name="Ohm R."/>
            <person name="Pangilinan J."/>
            <person name="Park H.-J."/>
            <person name="Ramirez L."/>
            <person name="Alfaro M."/>
            <person name="Sun H."/>
            <person name="Tritt A."/>
            <person name="Yoshinaga Y."/>
            <person name="Zwiers L.-H."/>
            <person name="Turgeon B."/>
            <person name="Goodwin S."/>
            <person name="Spatafora J."/>
            <person name="Crous P."/>
            <person name="Grigoriev I."/>
        </authorList>
    </citation>
    <scope>NUCLEOTIDE SEQUENCE</scope>
    <source>
        <strain evidence="9">CBS 122681</strain>
    </source>
</reference>
<proteinExistence type="inferred from homology"/>
<keyword evidence="3 8" id="KW-0349">Heme</keyword>
<dbReference type="Pfam" id="PF00067">
    <property type="entry name" value="p450"/>
    <property type="match status" value="1"/>
</dbReference>
<keyword evidence="7 9" id="KW-0503">Monooxygenase</keyword>
<comment type="cofactor">
    <cofactor evidence="1 8">
        <name>heme</name>
        <dbReference type="ChEBI" id="CHEBI:30413"/>
    </cofactor>
</comment>
<evidence type="ECO:0000256" key="4">
    <source>
        <dbReference type="ARBA" id="ARBA00022723"/>
    </source>
</evidence>
<keyword evidence="5" id="KW-0560">Oxidoreductase</keyword>
<name>A0A6A6TDZ0_9PLEO</name>
<keyword evidence="10" id="KW-1185">Reference proteome</keyword>
<evidence type="ECO:0000256" key="5">
    <source>
        <dbReference type="ARBA" id="ARBA00023002"/>
    </source>
</evidence>
<dbReference type="GO" id="GO:0016705">
    <property type="term" value="F:oxidoreductase activity, acting on paired donors, with incorporation or reduction of molecular oxygen"/>
    <property type="evidence" value="ECO:0007669"/>
    <property type="project" value="InterPro"/>
</dbReference>
<comment type="similarity">
    <text evidence="2">Belongs to the cytochrome P450 family.</text>
</comment>
<keyword evidence="6 8" id="KW-0408">Iron</keyword>
<protein>
    <submittedName>
        <fullName evidence="9">Benzoate 4-monooxygenase cytochrome P450</fullName>
    </submittedName>
</protein>
<dbReference type="PRINTS" id="PR00385">
    <property type="entry name" value="P450"/>
</dbReference>
<evidence type="ECO:0000256" key="6">
    <source>
        <dbReference type="ARBA" id="ARBA00023004"/>
    </source>
</evidence>